<dbReference type="InterPro" id="IPR044872">
    <property type="entry name" value="CcmK/CsoS1_BMC"/>
</dbReference>
<sequence>MNGQNYSLGMIETLGFPGLVAASDAAAKAADVKVVTYQKAESGIVTVYIIGDVASVQAAVSIGASEAERVGQLRYSHVIARPDQGVYKLIRQLTDRTTESVDLKTKHSERTDNTEEEFSNISKMTVPELRKIAHSHPVFPLNTQEINTAKKEELVKHLSVLEQEKGGDKT</sequence>
<dbReference type="PANTHER" id="PTHR33941:SF11">
    <property type="entry name" value="BACTERIAL MICROCOMPARTMENT SHELL PROTEIN PDUJ"/>
    <property type="match status" value="1"/>
</dbReference>
<dbReference type="Pfam" id="PF00936">
    <property type="entry name" value="BMC"/>
    <property type="match status" value="1"/>
</dbReference>
<dbReference type="InterPro" id="IPR037233">
    <property type="entry name" value="CcmK-like_sf"/>
</dbReference>
<dbReference type="PANTHER" id="PTHR33941">
    <property type="entry name" value="PROPANEDIOL UTILIZATION PROTEIN PDUA"/>
    <property type="match status" value="1"/>
</dbReference>
<dbReference type="InterPro" id="IPR050575">
    <property type="entry name" value="BMC_shell"/>
</dbReference>
<protein>
    <submittedName>
        <fullName evidence="5">Microcompartment protein CcmL/EutN</fullName>
    </submittedName>
</protein>
<evidence type="ECO:0000256" key="1">
    <source>
        <dbReference type="ARBA" id="ARBA00024322"/>
    </source>
</evidence>
<proteinExistence type="inferred from homology"/>
<dbReference type="CDD" id="cd07045">
    <property type="entry name" value="BMC_CcmK_like"/>
    <property type="match status" value="1"/>
</dbReference>
<comment type="subcellular location">
    <subcellularLocation>
        <location evidence="1">Bacterial microcompartment</location>
    </subcellularLocation>
</comment>
<dbReference type="EMBL" id="SLXK01000002">
    <property type="protein sequence ID" value="TCP31548.1"/>
    <property type="molecule type" value="Genomic_DNA"/>
</dbReference>
<evidence type="ECO:0000256" key="3">
    <source>
        <dbReference type="PROSITE-ProRule" id="PRU01278"/>
    </source>
</evidence>
<gene>
    <name evidence="5" type="ORF">EV207_10237</name>
</gene>
<comment type="caution">
    <text evidence="5">The sequence shown here is derived from an EMBL/GenBank/DDBJ whole genome shotgun (WGS) entry which is preliminary data.</text>
</comment>
<dbReference type="Gene3D" id="3.30.70.1710">
    <property type="match status" value="1"/>
</dbReference>
<keyword evidence="2" id="KW-1283">Bacterial microcompartment</keyword>
<keyword evidence="6" id="KW-1185">Reference proteome</keyword>
<comment type="similarity">
    <text evidence="3">Belongs to the bacterial microcompartments protein family.</text>
</comment>
<dbReference type="AlphaFoldDB" id="A0A4R2PAY4"/>
<evidence type="ECO:0000256" key="2">
    <source>
        <dbReference type="ARBA" id="ARBA00024446"/>
    </source>
</evidence>
<accession>A0A4R2PAY4</accession>
<dbReference type="InterPro" id="IPR000249">
    <property type="entry name" value="BMC_dom"/>
</dbReference>
<dbReference type="SMART" id="SM00877">
    <property type="entry name" value="BMC"/>
    <property type="match status" value="1"/>
</dbReference>
<dbReference type="GO" id="GO:0031469">
    <property type="term" value="C:bacterial microcompartment"/>
    <property type="evidence" value="ECO:0007669"/>
    <property type="project" value="UniProtKB-SubCell"/>
</dbReference>
<evidence type="ECO:0000259" key="4">
    <source>
        <dbReference type="PROSITE" id="PS51930"/>
    </source>
</evidence>
<name>A0A4R2PAY4_9BACL</name>
<organism evidence="5 6">
    <name type="scientific">Scopulibacillus darangshiensis</name>
    <dbReference type="NCBI Taxonomy" id="442528"/>
    <lineage>
        <taxon>Bacteria</taxon>
        <taxon>Bacillati</taxon>
        <taxon>Bacillota</taxon>
        <taxon>Bacilli</taxon>
        <taxon>Bacillales</taxon>
        <taxon>Sporolactobacillaceae</taxon>
        <taxon>Scopulibacillus</taxon>
    </lineage>
</organism>
<evidence type="ECO:0000313" key="6">
    <source>
        <dbReference type="Proteomes" id="UP000295416"/>
    </source>
</evidence>
<reference evidence="5 6" key="1">
    <citation type="submission" date="2019-03" db="EMBL/GenBank/DDBJ databases">
        <title>Genomic Encyclopedia of Type Strains, Phase IV (KMG-IV): sequencing the most valuable type-strain genomes for metagenomic binning, comparative biology and taxonomic classification.</title>
        <authorList>
            <person name="Goeker M."/>
        </authorList>
    </citation>
    <scope>NUCLEOTIDE SEQUENCE [LARGE SCALE GENOMIC DNA]</scope>
    <source>
        <strain evidence="5 6">DSM 19377</strain>
    </source>
</reference>
<feature type="domain" description="BMC" evidence="4">
    <location>
        <begin position="7"/>
        <end position="91"/>
    </location>
</feature>
<dbReference type="SUPFAM" id="SSF143414">
    <property type="entry name" value="CcmK-like"/>
    <property type="match status" value="1"/>
</dbReference>
<dbReference type="PROSITE" id="PS51930">
    <property type="entry name" value="BMC_2"/>
    <property type="match status" value="1"/>
</dbReference>
<dbReference type="RefSeq" id="WP_243646912.1">
    <property type="nucleotide sequence ID" value="NZ_SLXK01000002.1"/>
</dbReference>
<dbReference type="Proteomes" id="UP000295416">
    <property type="component" value="Unassembled WGS sequence"/>
</dbReference>
<evidence type="ECO:0000313" key="5">
    <source>
        <dbReference type="EMBL" id="TCP31548.1"/>
    </source>
</evidence>